<dbReference type="AlphaFoldDB" id="A0A9P6LM22"/>
<evidence type="ECO:0000256" key="1">
    <source>
        <dbReference type="ARBA" id="ARBA00004141"/>
    </source>
</evidence>
<evidence type="ECO:0000256" key="12">
    <source>
        <dbReference type="SAM" id="SignalP"/>
    </source>
</evidence>
<reference evidence="14" key="2">
    <citation type="submission" date="2020-11" db="EMBL/GenBank/DDBJ databases">
        <title>Whole genome sequencing of Colletotrichum sp.</title>
        <authorList>
            <person name="Li H."/>
        </authorList>
    </citation>
    <scope>NUCLEOTIDE SEQUENCE</scope>
    <source>
        <strain evidence="14">CkLH20</strain>
    </source>
</reference>
<keyword evidence="8" id="KW-0406">Ion transport</keyword>
<evidence type="ECO:0000256" key="6">
    <source>
        <dbReference type="ARBA" id="ARBA00022989"/>
    </source>
</evidence>
<dbReference type="GO" id="GO:0000293">
    <property type="term" value="F:ferric-chelate reductase activity"/>
    <property type="evidence" value="ECO:0007669"/>
    <property type="project" value="UniProtKB-ARBA"/>
</dbReference>
<feature type="transmembrane region" description="Helical" evidence="11">
    <location>
        <begin position="419"/>
        <end position="436"/>
    </location>
</feature>
<reference evidence="14" key="1">
    <citation type="submission" date="2020-03" db="EMBL/GenBank/DDBJ databases">
        <authorList>
            <person name="He L."/>
        </authorList>
    </citation>
    <scope>NUCLEOTIDE SEQUENCE</scope>
    <source>
        <strain evidence="14">CkLH20</strain>
    </source>
</reference>
<dbReference type="InterPro" id="IPR013121">
    <property type="entry name" value="Fe_red_NAD-bd_6"/>
</dbReference>
<accession>A0A9P6LM22</accession>
<feature type="chain" id="PRO_5040313979" evidence="12">
    <location>
        <begin position="22"/>
        <end position="753"/>
    </location>
</feature>
<dbReference type="InterPro" id="IPR013112">
    <property type="entry name" value="FAD-bd_8"/>
</dbReference>
<dbReference type="GO" id="GO:0006826">
    <property type="term" value="P:iron ion transport"/>
    <property type="evidence" value="ECO:0007669"/>
    <property type="project" value="TreeGrafter"/>
</dbReference>
<comment type="subcellular location">
    <subcellularLocation>
        <location evidence="1">Membrane</location>
        <topology evidence="1">Multi-pass membrane protein</topology>
    </subcellularLocation>
</comment>
<feature type="transmembrane region" description="Helical" evidence="11">
    <location>
        <begin position="364"/>
        <end position="386"/>
    </location>
</feature>
<proteinExistence type="inferred from homology"/>
<keyword evidence="10" id="KW-0325">Glycoprotein</keyword>
<dbReference type="InterPro" id="IPR051410">
    <property type="entry name" value="Ferric/Cupric_Reductase"/>
</dbReference>
<dbReference type="Gene3D" id="3.40.50.80">
    <property type="entry name" value="Nucleotide-binding domain of ferredoxin-NADP reductase (FNR) module"/>
    <property type="match status" value="1"/>
</dbReference>
<keyword evidence="15" id="KW-1185">Reference proteome</keyword>
<dbReference type="Pfam" id="PF08022">
    <property type="entry name" value="FAD_binding_8"/>
    <property type="match status" value="1"/>
</dbReference>
<evidence type="ECO:0000256" key="10">
    <source>
        <dbReference type="ARBA" id="ARBA00023180"/>
    </source>
</evidence>
<dbReference type="OrthoDB" id="167398at2759"/>
<comment type="caution">
    <text evidence="14">The sequence shown here is derived from an EMBL/GenBank/DDBJ whole genome shotgun (WGS) entry which is preliminary data.</text>
</comment>
<dbReference type="InterPro" id="IPR013130">
    <property type="entry name" value="Fe3_Rdtase_TM_dom"/>
</dbReference>
<evidence type="ECO:0000313" key="15">
    <source>
        <dbReference type="Proteomes" id="UP000781932"/>
    </source>
</evidence>
<evidence type="ECO:0000256" key="8">
    <source>
        <dbReference type="ARBA" id="ARBA00023065"/>
    </source>
</evidence>
<evidence type="ECO:0000313" key="14">
    <source>
        <dbReference type="EMBL" id="KAF9877127.1"/>
    </source>
</evidence>
<dbReference type="Pfam" id="PF01794">
    <property type="entry name" value="Ferric_reduct"/>
    <property type="match status" value="1"/>
</dbReference>
<evidence type="ECO:0000256" key="4">
    <source>
        <dbReference type="ARBA" id="ARBA00022692"/>
    </source>
</evidence>
<feature type="transmembrane region" description="Helical" evidence="11">
    <location>
        <begin position="393"/>
        <end position="413"/>
    </location>
</feature>
<dbReference type="Pfam" id="PF08030">
    <property type="entry name" value="NAD_binding_6"/>
    <property type="match status" value="1"/>
</dbReference>
<evidence type="ECO:0000256" key="5">
    <source>
        <dbReference type="ARBA" id="ARBA00022982"/>
    </source>
</evidence>
<feature type="transmembrane region" description="Helical" evidence="11">
    <location>
        <begin position="244"/>
        <end position="266"/>
    </location>
</feature>
<dbReference type="CDD" id="cd06186">
    <property type="entry name" value="NOX_Duox_like_FAD_NADP"/>
    <property type="match status" value="1"/>
</dbReference>
<evidence type="ECO:0000256" key="2">
    <source>
        <dbReference type="ARBA" id="ARBA00006278"/>
    </source>
</evidence>
<dbReference type="PANTHER" id="PTHR32361:SF9">
    <property type="entry name" value="FERRIC REDUCTASE TRANSMEMBRANE COMPONENT 3-RELATED"/>
    <property type="match status" value="1"/>
</dbReference>
<protein>
    <submittedName>
        <fullName evidence="14">Ferric-chelate reductase</fullName>
    </submittedName>
</protein>
<keyword evidence="5" id="KW-0249">Electron transport</keyword>
<dbReference type="RefSeq" id="XP_038746588.1">
    <property type="nucleotide sequence ID" value="XM_038888112.1"/>
</dbReference>
<dbReference type="InterPro" id="IPR039261">
    <property type="entry name" value="FNR_nucleotide-bd"/>
</dbReference>
<keyword evidence="7" id="KW-0560">Oxidoreductase</keyword>
<dbReference type="SFLD" id="SFLDG01168">
    <property type="entry name" value="Ferric_reductase_subgroup_(FRE"/>
    <property type="match status" value="1"/>
</dbReference>
<dbReference type="SFLD" id="SFLDS00052">
    <property type="entry name" value="Ferric_Reductase_Domain"/>
    <property type="match status" value="1"/>
</dbReference>
<name>A0A9P6LM22_9PEZI</name>
<dbReference type="GeneID" id="62161186"/>
<organism evidence="14 15">
    <name type="scientific">Colletotrichum karsti</name>
    <dbReference type="NCBI Taxonomy" id="1095194"/>
    <lineage>
        <taxon>Eukaryota</taxon>
        <taxon>Fungi</taxon>
        <taxon>Dikarya</taxon>
        <taxon>Ascomycota</taxon>
        <taxon>Pezizomycotina</taxon>
        <taxon>Sordariomycetes</taxon>
        <taxon>Hypocreomycetidae</taxon>
        <taxon>Glomerellales</taxon>
        <taxon>Glomerellaceae</taxon>
        <taxon>Colletotrichum</taxon>
        <taxon>Colletotrichum boninense species complex</taxon>
    </lineage>
</organism>
<dbReference type="EMBL" id="JAATWM020000015">
    <property type="protein sequence ID" value="KAF9877127.1"/>
    <property type="molecule type" value="Genomic_DNA"/>
</dbReference>
<dbReference type="PROSITE" id="PS51384">
    <property type="entry name" value="FAD_FR"/>
    <property type="match status" value="1"/>
</dbReference>
<evidence type="ECO:0000259" key="13">
    <source>
        <dbReference type="PROSITE" id="PS51384"/>
    </source>
</evidence>
<feature type="domain" description="FAD-binding FR-type" evidence="13">
    <location>
        <begin position="432"/>
        <end position="587"/>
    </location>
</feature>
<comment type="similarity">
    <text evidence="2">Belongs to the ferric reductase (FRE) family.</text>
</comment>
<feature type="transmembrane region" description="Helical" evidence="11">
    <location>
        <begin position="325"/>
        <end position="344"/>
    </location>
</feature>
<dbReference type="PANTHER" id="PTHR32361">
    <property type="entry name" value="FERRIC/CUPRIC REDUCTASE TRANSMEMBRANE COMPONENT"/>
    <property type="match status" value="1"/>
</dbReference>
<keyword evidence="6 11" id="KW-1133">Transmembrane helix</keyword>
<evidence type="ECO:0000256" key="9">
    <source>
        <dbReference type="ARBA" id="ARBA00023136"/>
    </source>
</evidence>
<dbReference type="SUPFAM" id="SSF52343">
    <property type="entry name" value="Ferredoxin reductase-like, C-terminal NADP-linked domain"/>
    <property type="match status" value="1"/>
</dbReference>
<dbReference type="InterPro" id="IPR017927">
    <property type="entry name" value="FAD-bd_FR_type"/>
</dbReference>
<evidence type="ECO:0000256" key="11">
    <source>
        <dbReference type="SAM" id="Phobius"/>
    </source>
</evidence>
<keyword evidence="4 11" id="KW-0812">Transmembrane</keyword>
<keyword evidence="9 11" id="KW-0472">Membrane</keyword>
<dbReference type="GO" id="GO:0015677">
    <property type="term" value="P:copper ion import"/>
    <property type="evidence" value="ECO:0007669"/>
    <property type="project" value="TreeGrafter"/>
</dbReference>
<keyword evidence="12" id="KW-0732">Signal</keyword>
<dbReference type="Proteomes" id="UP000781932">
    <property type="component" value="Unassembled WGS sequence"/>
</dbReference>
<feature type="transmembrane region" description="Helical" evidence="11">
    <location>
        <begin position="286"/>
        <end position="304"/>
    </location>
</feature>
<feature type="signal peptide" evidence="12">
    <location>
        <begin position="1"/>
        <end position="21"/>
    </location>
</feature>
<evidence type="ECO:0000256" key="7">
    <source>
        <dbReference type="ARBA" id="ARBA00023002"/>
    </source>
</evidence>
<dbReference type="GO" id="GO:0005886">
    <property type="term" value="C:plasma membrane"/>
    <property type="evidence" value="ECO:0007669"/>
    <property type="project" value="TreeGrafter"/>
</dbReference>
<gene>
    <name evidence="14" type="ORF">CkaCkLH20_05393</name>
</gene>
<sequence>MMNVRSLLVILIAFLVRDTHGQSGNGIIGFGITLYEDLCCQACHDSLSTLFLSCTTFGNMSSMSGMPEMSMPMGMMSMGMTSPECYASNTPWLQTMAYCIQQNCDFDGYPTNKQAECFRNQAVNGAPTPTFQQSLPAMAPTVELTANATWLNETSLVNRDVYYATHGSEGEFARLTLCIFIIGACVSCGILSQIAVGFPVLQKRLESSKFWPKLRQHVFLPALTGSRRLEPLPGQIGYVPRRTLSIFIFVYVILNIIFSAVGFGSFQPNINFKSKGFELCEYVGNRTGILSLVNASITILFAGRNNLLIAWTGWSLTTFLTLHRWTARIAVVQAVVHSIVYTLAYWQPGYDGASAYVAKAAEPFYWWGIIATICFCLVAGFSVLPMRINFYEAFLALHIALVGFALVACWYHIVPHFGYAFGYQTWLYICFAFWAFDRLARITRVAYYNRLLGSKAVLEAIPDSNVMHLTVYPHVAWEFRPGQHSVLYFPGLGRFWENHPFSVAGWKGATNPVSVDTAAIQEDLAKDPRVKVATSEVEQGTPASVSFLIRSHSGTTAHLHRRLALSTSSSINLSVYTEGPYGGHRARHWPLLTADTVLCIAGGIGVTGVLGYVQEYASTVINGDEESRGAVKKAKRFILAWSAQEMSLIEHVRQRFLDNALGVECSFWCTGASIPMAAFKGTSRRDTETTITTGVIFGRMDTEAVIRHYLEEGCRTTVLVCGPSGMADEATKHVVNSVRDGYAVDLIEEPFAW</sequence>
<evidence type="ECO:0000256" key="3">
    <source>
        <dbReference type="ARBA" id="ARBA00022448"/>
    </source>
</evidence>
<feature type="transmembrane region" description="Helical" evidence="11">
    <location>
        <begin position="179"/>
        <end position="201"/>
    </location>
</feature>
<keyword evidence="3" id="KW-0813">Transport</keyword>
<dbReference type="GO" id="GO:0006879">
    <property type="term" value="P:intracellular iron ion homeostasis"/>
    <property type="evidence" value="ECO:0007669"/>
    <property type="project" value="TreeGrafter"/>
</dbReference>